<dbReference type="SUPFAM" id="SSF51445">
    <property type="entry name" value="(Trans)glycosidases"/>
    <property type="match status" value="1"/>
</dbReference>
<dbReference type="InterPro" id="IPR017853">
    <property type="entry name" value="GH"/>
</dbReference>
<feature type="non-terminal residue" evidence="4">
    <location>
        <position position="88"/>
    </location>
</feature>
<dbReference type="Proteomes" id="UP000518904">
    <property type="component" value="Unassembled WGS sequence"/>
</dbReference>
<proteinExistence type="inferred from homology"/>
<evidence type="ECO:0000256" key="2">
    <source>
        <dbReference type="ARBA" id="ARBA00022801"/>
    </source>
</evidence>
<evidence type="ECO:0000256" key="1">
    <source>
        <dbReference type="ARBA" id="ARBA00006285"/>
    </source>
</evidence>
<reference evidence="4 5" key="1">
    <citation type="submission" date="2020-04" db="EMBL/GenBank/DDBJ databases">
        <title>Whole-genome sequencing of Vibrio spp. from China reveals different genetic environments of blaCTX-M-14 among diverse lineages.</title>
        <authorList>
            <person name="Zheng Z."/>
            <person name="Ye L."/>
            <person name="Chen S."/>
        </authorList>
    </citation>
    <scope>NUCLEOTIDE SEQUENCE [LARGE SCALE GENOMIC DNA]</scope>
    <source>
        <strain evidence="4 5">Vb0551</strain>
    </source>
</reference>
<dbReference type="Pfam" id="PF00728">
    <property type="entry name" value="Glyco_hydro_20"/>
    <property type="match status" value="1"/>
</dbReference>
<dbReference type="EMBL" id="JABCLB010000668">
    <property type="protein sequence ID" value="NMU82387.1"/>
    <property type="molecule type" value="Genomic_DNA"/>
</dbReference>
<feature type="non-terminal residue" evidence="4">
    <location>
        <position position="1"/>
    </location>
</feature>
<feature type="domain" description="Glycoside hydrolase family 20 catalytic" evidence="3">
    <location>
        <begin position="2"/>
        <end position="69"/>
    </location>
</feature>
<protein>
    <submittedName>
        <fullName evidence="4">Family 20 glycosylhydrolase</fullName>
    </submittedName>
</protein>
<evidence type="ECO:0000313" key="5">
    <source>
        <dbReference type="Proteomes" id="UP000518904"/>
    </source>
</evidence>
<sequence length="88" mass="9917">SYINTQVESMLAAHGRNIIGWDEVWHQDLPTSVVIQSWQGHDSIGRAAKQGYQGILSTGYYLDQPQPTSYHYRNDPMPQGLAVDDQLT</sequence>
<dbReference type="GO" id="GO:0004563">
    <property type="term" value="F:beta-N-acetylhexosaminidase activity"/>
    <property type="evidence" value="ECO:0007669"/>
    <property type="project" value="UniProtKB-ARBA"/>
</dbReference>
<dbReference type="InterPro" id="IPR015883">
    <property type="entry name" value="Glyco_hydro_20_cat"/>
</dbReference>
<keyword evidence="2 4" id="KW-0378">Hydrolase</keyword>
<dbReference type="GO" id="GO:0005975">
    <property type="term" value="P:carbohydrate metabolic process"/>
    <property type="evidence" value="ECO:0007669"/>
    <property type="project" value="InterPro"/>
</dbReference>
<gene>
    <name evidence="4" type="ORF">HKB16_05770</name>
</gene>
<dbReference type="Gene3D" id="3.20.20.80">
    <property type="entry name" value="Glycosidases"/>
    <property type="match status" value="1"/>
</dbReference>
<comment type="caution">
    <text evidence="4">The sequence shown here is derived from an EMBL/GenBank/DDBJ whole genome shotgun (WGS) entry which is preliminary data.</text>
</comment>
<evidence type="ECO:0000259" key="3">
    <source>
        <dbReference type="Pfam" id="PF00728"/>
    </source>
</evidence>
<name>A0A7Y0XBJ0_VIBPH</name>
<dbReference type="AlphaFoldDB" id="A0A7Y0XBJ0"/>
<comment type="similarity">
    <text evidence="1">Belongs to the glycosyl hydrolase 20 family.</text>
</comment>
<accession>A0A7Y0XBJ0</accession>
<organism evidence="4 5">
    <name type="scientific">Vibrio parahaemolyticus</name>
    <dbReference type="NCBI Taxonomy" id="670"/>
    <lineage>
        <taxon>Bacteria</taxon>
        <taxon>Pseudomonadati</taxon>
        <taxon>Pseudomonadota</taxon>
        <taxon>Gammaproteobacteria</taxon>
        <taxon>Vibrionales</taxon>
        <taxon>Vibrionaceae</taxon>
        <taxon>Vibrio</taxon>
    </lineage>
</organism>
<evidence type="ECO:0000313" key="4">
    <source>
        <dbReference type="EMBL" id="NMU82387.1"/>
    </source>
</evidence>